<evidence type="ECO:0000313" key="1">
    <source>
        <dbReference type="EMBL" id="SUG57823.1"/>
    </source>
</evidence>
<gene>
    <name evidence="1" type="ORF">NCTC10060_05061</name>
</gene>
<reference evidence="1 2" key="1">
    <citation type="submission" date="2018-06" db="EMBL/GenBank/DDBJ databases">
        <authorList>
            <consortium name="Pathogen Informatics"/>
            <person name="Doyle S."/>
        </authorList>
    </citation>
    <scope>NUCLEOTIDE SEQUENCE [LARGE SCALE GENOMIC DNA]</scope>
    <source>
        <strain evidence="1 2">NCTC10060</strain>
    </source>
</reference>
<evidence type="ECO:0000313" key="2">
    <source>
        <dbReference type="Proteomes" id="UP000254633"/>
    </source>
</evidence>
<dbReference type="AlphaFoldDB" id="A0A379U520"/>
<accession>A0A379U520</accession>
<protein>
    <submittedName>
        <fullName evidence="1">Inner membrane protein</fullName>
    </submittedName>
</protein>
<proteinExistence type="predicted"/>
<name>A0A379U520_SALDZ</name>
<dbReference type="EMBL" id="UGXH01000003">
    <property type="protein sequence ID" value="SUG57823.1"/>
    <property type="molecule type" value="Genomic_DNA"/>
</dbReference>
<dbReference type="Proteomes" id="UP000254633">
    <property type="component" value="Unassembled WGS sequence"/>
</dbReference>
<organism evidence="1 2">
    <name type="scientific">Salmonella diarizonae</name>
    <dbReference type="NCBI Taxonomy" id="59204"/>
    <lineage>
        <taxon>Bacteria</taxon>
        <taxon>Pseudomonadati</taxon>
        <taxon>Pseudomonadota</taxon>
        <taxon>Gammaproteobacteria</taxon>
        <taxon>Enterobacterales</taxon>
        <taxon>Enterobacteriaceae</taxon>
        <taxon>Salmonella</taxon>
    </lineage>
</organism>
<dbReference type="InterPro" id="IPR031810">
    <property type="entry name" value="YjeJ-like"/>
</dbReference>
<sequence length="148" mass="16937">MIAIIHAINNAGMRELALRISSMLDFLPLYDADCLENGNLQFDTYNQPDWKHNLYNHYLALVYRYTDEAGKSYDCGTIIKTRSQSGSKEAEAISRRLLNYSPRLKKQEGRPCKVFVRTPGTGKATRLTQDQCLRALHNLRMGSSQEKH</sequence>
<dbReference type="Pfam" id="PF15922">
    <property type="entry name" value="YjeJ"/>
    <property type="match status" value="1"/>
</dbReference>